<keyword evidence="8" id="KW-0732">Signal</keyword>
<keyword evidence="4 7" id="KW-0812">Transmembrane</keyword>
<dbReference type="OrthoDB" id="9768177at2"/>
<accession>A0A1G6HH72</accession>
<feature type="signal peptide" evidence="8">
    <location>
        <begin position="1"/>
        <end position="20"/>
    </location>
</feature>
<evidence type="ECO:0000313" key="11">
    <source>
        <dbReference type="Proteomes" id="UP000199452"/>
    </source>
</evidence>
<dbReference type="InterPro" id="IPR037066">
    <property type="entry name" value="Plug_dom_sf"/>
</dbReference>
<evidence type="ECO:0000256" key="4">
    <source>
        <dbReference type="ARBA" id="ARBA00022692"/>
    </source>
</evidence>
<evidence type="ECO:0000256" key="2">
    <source>
        <dbReference type="ARBA" id="ARBA00022448"/>
    </source>
</evidence>
<keyword evidence="5 7" id="KW-0472">Membrane</keyword>
<dbReference type="Gene3D" id="2.60.40.1120">
    <property type="entry name" value="Carboxypeptidase-like, regulatory domain"/>
    <property type="match status" value="1"/>
</dbReference>
<dbReference type="RefSeq" id="WP_092436213.1">
    <property type="nucleotide sequence ID" value="NZ_FMYP01000010.1"/>
</dbReference>
<evidence type="ECO:0000256" key="8">
    <source>
        <dbReference type="SAM" id="SignalP"/>
    </source>
</evidence>
<dbReference type="SUPFAM" id="SSF56935">
    <property type="entry name" value="Porins"/>
    <property type="match status" value="1"/>
</dbReference>
<organism evidence="10 11">
    <name type="scientific">Williamwhitmania taraxaci</name>
    <dbReference type="NCBI Taxonomy" id="1640674"/>
    <lineage>
        <taxon>Bacteria</taxon>
        <taxon>Pseudomonadati</taxon>
        <taxon>Bacteroidota</taxon>
        <taxon>Bacteroidia</taxon>
        <taxon>Bacteroidales</taxon>
        <taxon>Williamwhitmaniaceae</taxon>
        <taxon>Williamwhitmania</taxon>
    </lineage>
</organism>
<dbReference type="Pfam" id="PF07715">
    <property type="entry name" value="Plug"/>
    <property type="match status" value="1"/>
</dbReference>
<protein>
    <submittedName>
        <fullName evidence="10">TonB-linked outer membrane protein, SusC/RagA family</fullName>
    </submittedName>
</protein>
<evidence type="ECO:0000256" key="5">
    <source>
        <dbReference type="ARBA" id="ARBA00023136"/>
    </source>
</evidence>
<evidence type="ECO:0000256" key="7">
    <source>
        <dbReference type="PROSITE-ProRule" id="PRU01360"/>
    </source>
</evidence>
<keyword evidence="3 7" id="KW-1134">Transmembrane beta strand</keyword>
<dbReference type="InterPro" id="IPR012910">
    <property type="entry name" value="Plug_dom"/>
</dbReference>
<feature type="chain" id="PRO_5011712210" evidence="8">
    <location>
        <begin position="21"/>
        <end position="1084"/>
    </location>
</feature>
<evidence type="ECO:0000259" key="9">
    <source>
        <dbReference type="Pfam" id="PF07715"/>
    </source>
</evidence>
<dbReference type="Gene3D" id="2.170.130.10">
    <property type="entry name" value="TonB-dependent receptor, plug domain"/>
    <property type="match status" value="1"/>
</dbReference>
<dbReference type="Gene3D" id="2.40.170.20">
    <property type="entry name" value="TonB-dependent receptor, beta-barrel domain"/>
    <property type="match status" value="1"/>
</dbReference>
<dbReference type="PROSITE" id="PS52016">
    <property type="entry name" value="TONB_DEPENDENT_REC_3"/>
    <property type="match status" value="1"/>
</dbReference>
<dbReference type="Proteomes" id="UP000199452">
    <property type="component" value="Unassembled WGS sequence"/>
</dbReference>
<dbReference type="NCBIfam" id="TIGR04056">
    <property type="entry name" value="OMP_RagA_SusC"/>
    <property type="match status" value="1"/>
</dbReference>
<dbReference type="SUPFAM" id="SSF49464">
    <property type="entry name" value="Carboxypeptidase regulatory domain-like"/>
    <property type="match status" value="1"/>
</dbReference>
<dbReference type="InterPro" id="IPR008969">
    <property type="entry name" value="CarboxyPept-like_regulatory"/>
</dbReference>
<comment type="subcellular location">
    <subcellularLocation>
        <location evidence="1 7">Cell outer membrane</location>
        <topology evidence="1 7">Multi-pass membrane protein</topology>
    </subcellularLocation>
</comment>
<gene>
    <name evidence="10" type="ORF">SAMN05216323_101059</name>
</gene>
<comment type="similarity">
    <text evidence="7">Belongs to the TonB-dependent receptor family.</text>
</comment>
<name>A0A1G6HH72_9BACT</name>
<feature type="domain" description="TonB-dependent receptor plug" evidence="9">
    <location>
        <begin position="117"/>
        <end position="240"/>
    </location>
</feature>
<dbReference type="EMBL" id="FMYP01000010">
    <property type="protein sequence ID" value="SDB93285.1"/>
    <property type="molecule type" value="Genomic_DNA"/>
</dbReference>
<reference evidence="10 11" key="1">
    <citation type="submission" date="2016-09" db="EMBL/GenBank/DDBJ databases">
        <authorList>
            <person name="Capua I."/>
            <person name="De Benedictis P."/>
            <person name="Joannis T."/>
            <person name="Lombin L.H."/>
            <person name="Cattoli G."/>
        </authorList>
    </citation>
    <scope>NUCLEOTIDE SEQUENCE [LARGE SCALE GENOMIC DNA]</scope>
    <source>
        <strain evidence="10 11">A7P-90m</strain>
    </source>
</reference>
<dbReference type="STRING" id="1640674.SAMN05216323_101059"/>
<dbReference type="InterPro" id="IPR023996">
    <property type="entry name" value="TonB-dep_OMP_SusC/RagA"/>
</dbReference>
<dbReference type="GO" id="GO:0009279">
    <property type="term" value="C:cell outer membrane"/>
    <property type="evidence" value="ECO:0007669"/>
    <property type="project" value="UniProtKB-SubCell"/>
</dbReference>
<evidence type="ECO:0000256" key="1">
    <source>
        <dbReference type="ARBA" id="ARBA00004571"/>
    </source>
</evidence>
<keyword evidence="6 7" id="KW-0998">Cell outer membrane</keyword>
<evidence type="ECO:0000313" key="10">
    <source>
        <dbReference type="EMBL" id="SDB93285.1"/>
    </source>
</evidence>
<evidence type="ECO:0000256" key="3">
    <source>
        <dbReference type="ARBA" id="ARBA00022452"/>
    </source>
</evidence>
<proteinExistence type="inferred from homology"/>
<dbReference type="InterPro" id="IPR039426">
    <property type="entry name" value="TonB-dep_rcpt-like"/>
</dbReference>
<dbReference type="InterPro" id="IPR023997">
    <property type="entry name" value="TonB-dep_OMP_SusC/RagA_CS"/>
</dbReference>
<dbReference type="Pfam" id="PF13715">
    <property type="entry name" value="CarbopepD_reg_2"/>
    <property type="match status" value="1"/>
</dbReference>
<dbReference type="AlphaFoldDB" id="A0A1G6HH72"/>
<keyword evidence="2 7" id="KW-0813">Transport</keyword>
<dbReference type="InterPro" id="IPR036942">
    <property type="entry name" value="Beta-barrel_TonB_sf"/>
</dbReference>
<evidence type="ECO:0000256" key="6">
    <source>
        <dbReference type="ARBA" id="ARBA00023237"/>
    </source>
</evidence>
<dbReference type="NCBIfam" id="TIGR04057">
    <property type="entry name" value="SusC_RagA_signa"/>
    <property type="match status" value="1"/>
</dbReference>
<sequence length="1084" mass="119401">MKRLSALLALLMLVTLFVQAQQRQVTGTVTGSDDGKALPGVSIQVKGTTSGGTTDMDGKFSITVPDGSGTLVFRFVGYKQQETVVGDRTIVNVILETESLKVEEVVVTALGISRAKKALGYAVQDVQGDDLTKVRSTNVVSSLTGRLAGVQISTASGQMGGGAKINIRGNTSFTGSNQPLFVIDGIPLDNSDFSYGATGGGGYDFGNLAQDINPDDIESVSVLKGASASALYGSRAANGVVMITTKKSKNEEKKTIGVSVNSSLTLDKISIIPQYQKEYGGGSILGGTDGFDQVAIGGKTYNIVDYATDESWGPKYDANIKYLPFNAFDSWDTENYLVEKPWLYPKNDYNYFFKTAVTNTNNVSMTAGDQNSTFRLSYTNMNSTGNYAKSELKRNTLSFNVTHKLHKSVEGWANANYVVNDAVGRPETGYGDRNPVQKMWQWIHTSIDYKDLEAWQNPDGTQRPWNRTAWNDGAVNYTDNPYWSRYKNYETDRRDRFYGNAGVHIKFLPWLKLTGRVGADYYTFNMQERMAVGSQATSEYLLDTRSMSEVNSEFYFTLDKRVMDDKIGLNAIIGANRMDSQKWRSGGVTIGGLVVPELYNLSNSATKATSYDYKSWKRINSVYGNFTMDYDRLVYLELTARNDWSSTLPSGLNSYFYPSVNLSFVLSELSAVKDLGFVTFAKVRAGIAQVGNDTQPYNLENYYAAGASFGDNPRYSLPTTRPNFELKPEKTNSWEIGTEMKFLDNRFGLDVSYYYKETVDQIIPARVSGTTGFGAFNINTGKMVNKGWDLSFSLTPVKVAGFQWDIMINAGILNNEVVEIDPSLEYLALGNAPFKVQVGAFKGYSYPIIYGTDFVMDAQGNKVISPGGNYLASEIKPLANATPNLTGGITNTFTYKGFDVSVLVDMQRGGNMYYTSYMWGMYSGIMEESAKTNEFGVNIREDIAINGGVLLDGVYGTYDPIAKLVSYTDATGAPSATPVVNTTRLDGKDWAQHHYDGPDKQNIFSTNFVKLREVRFGYTVPGRFTGPIKGLRVSAYGRNLATWGRASQHFDPEYMQMAGSNAQGVEGGYIPSVYTIGFGINFNF</sequence>
<keyword evidence="11" id="KW-1185">Reference proteome</keyword>